<evidence type="ECO:0000256" key="1">
    <source>
        <dbReference type="ARBA" id="ARBA00001947"/>
    </source>
</evidence>
<name>A0AAD4CUH2_ASPNN</name>
<evidence type="ECO:0000256" key="6">
    <source>
        <dbReference type="ARBA" id="ARBA00022833"/>
    </source>
</evidence>
<evidence type="ECO:0000259" key="11">
    <source>
        <dbReference type="SMART" id="SM00829"/>
    </source>
</evidence>
<evidence type="ECO:0000256" key="3">
    <source>
        <dbReference type="ARBA" id="ARBA00011738"/>
    </source>
</evidence>
<dbReference type="PANTHER" id="PTHR42683">
    <property type="entry name" value="ALDEHYDE REDUCTASE"/>
    <property type="match status" value="1"/>
</dbReference>
<keyword evidence="13" id="KW-1185">Reference proteome</keyword>
<reference evidence="12" key="1">
    <citation type="journal article" date="2019" name="Beilstein J. Org. Chem.">
        <title>Nanangenines: drimane sesquiterpenoids as the dominant metabolite cohort of a novel Australian fungus, Aspergillus nanangensis.</title>
        <authorList>
            <person name="Lacey H.J."/>
            <person name="Gilchrist C.L.M."/>
            <person name="Crombie A."/>
            <person name="Kalaitzis J.A."/>
            <person name="Vuong D."/>
            <person name="Rutledge P.J."/>
            <person name="Turner P."/>
            <person name="Pitt J.I."/>
            <person name="Lacey E."/>
            <person name="Chooi Y.H."/>
            <person name="Piggott A.M."/>
        </authorList>
    </citation>
    <scope>NUCLEOTIDE SEQUENCE</scope>
    <source>
        <strain evidence="12">MST-FP2251</strain>
    </source>
</reference>
<dbReference type="Pfam" id="PF08240">
    <property type="entry name" value="ADH_N"/>
    <property type="match status" value="1"/>
</dbReference>
<dbReference type="FunFam" id="3.40.50.720:FF:000158">
    <property type="entry name" value="Zinc-binding alcohol dehydrogenase"/>
    <property type="match status" value="1"/>
</dbReference>
<gene>
    <name evidence="12" type="ORF">FE257_000547</name>
</gene>
<feature type="domain" description="Enoyl reductase (ER)" evidence="11">
    <location>
        <begin position="21"/>
        <end position="356"/>
    </location>
</feature>
<accession>A0AAD4CUH2</accession>
<organism evidence="12 13">
    <name type="scientific">Aspergillus nanangensis</name>
    <dbReference type="NCBI Taxonomy" id="2582783"/>
    <lineage>
        <taxon>Eukaryota</taxon>
        <taxon>Fungi</taxon>
        <taxon>Dikarya</taxon>
        <taxon>Ascomycota</taxon>
        <taxon>Pezizomycotina</taxon>
        <taxon>Eurotiomycetes</taxon>
        <taxon>Eurotiomycetidae</taxon>
        <taxon>Eurotiales</taxon>
        <taxon>Aspergillaceae</taxon>
        <taxon>Aspergillus</taxon>
        <taxon>Aspergillus subgen. Circumdati</taxon>
    </lineage>
</organism>
<dbReference type="CDD" id="cd05283">
    <property type="entry name" value="CAD1"/>
    <property type="match status" value="1"/>
</dbReference>
<dbReference type="InterPro" id="IPR013154">
    <property type="entry name" value="ADH-like_N"/>
</dbReference>
<evidence type="ECO:0000256" key="5">
    <source>
        <dbReference type="ARBA" id="ARBA00022723"/>
    </source>
</evidence>
<dbReference type="SUPFAM" id="SSF51735">
    <property type="entry name" value="NAD(P)-binding Rossmann-fold domains"/>
    <property type="match status" value="1"/>
</dbReference>
<dbReference type="GO" id="GO:0008106">
    <property type="term" value="F:alcohol dehydrogenase (NADP+) activity"/>
    <property type="evidence" value="ECO:0007669"/>
    <property type="project" value="UniProtKB-EC"/>
</dbReference>
<dbReference type="InterPro" id="IPR036291">
    <property type="entry name" value="NAD(P)-bd_dom_sf"/>
</dbReference>
<comment type="similarity">
    <text evidence="2">Belongs to the zinc-containing alcohol dehydrogenase family.</text>
</comment>
<dbReference type="GO" id="GO:0046872">
    <property type="term" value="F:metal ion binding"/>
    <property type="evidence" value="ECO:0007669"/>
    <property type="project" value="UniProtKB-KW"/>
</dbReference>
<comment type="cofactor">
    <cofactor evidence="1">
        <name>Zn(2+)</name>
        <dbReference type="ChEBI" id="CHEBI:29105"/>
    </cofactor>
</comment>
<comment type="caution">
    <text evidence="12">The sequence shown here is derived from an EMBL/GenBank/DDBJ whole genome shotgun (WGS) entry which is preliminary data.</text>
</comment>
<dbReference type="AlphaFoldDB" id="A0AAD4CUH2"/>
<dbReference type="InterPro" id="IPR013149">
    <property type="entry name" value="ADH-like_C"/>
</dbReference>
<evidence type="ECO:0000313" key="12">
    <source>
        <dbReference type="EMBL" id="KAF9892955.1"/>
    </source>
</evidence>
<dbReference type="InterPro" id="IPR011032">
    <property type="entry name" value="GroES-like_sf"/>
</dbReference>
<dbReference type="Gene3D" id="3.40.50.720">
    <property type="entry name" value="NAD(P)-binding Rossmann-like Domain"/>
    <property type="match status" value="1"/>
</dbReference>
<evidence type="ECO:0000256" key="4">
    <source>
        <dbReference type="ARBA" id="ARBA00022553"/>
    </source>
</evidence>
<keyword evidence="4" id="KW-0597">Phosphoprotein</keyword>
<evidence type="ECO:0000313" key="13">
    <source>
        <dbReference type="Proteomes" id="UP001194746"/>
    </source>
</evidence>
<keyword evidence="8" id="KW-0560">Oxidoreductase</keyword>
<comment type="catalytic activity">
    <reaction evidence="10">
        <text>a primary alcohol + NADP(+) = an aldehyde + NADPH + H(+)</text>
        <dbReference type="Rhea" id="RHEA:15937"/>
        <dbReference type="ChEBI" id="CHEBI:15378"/>
        <dbReference type="ChEBI" id="CHEBI:15734"/>
        <dbReference type="ChEBI" id="CHEBI:17478"/>
        <dbReference type="ChEBI" id="CHEBI:57783"/>
        <dbReference type="ChEBI" id="CHEBI:58349"/>
        <dbReference type="EC" id="1.1.1.2"/>
    </reaction>
    <physiologicalReaction direction="left-to-right" evidence="10">
        <dbReference type="Rhea" id="RHEA:15938"/>
    </physiologicalReaction>
    <physiologicalReaction direction="right-to-left" evidence="10">
        <dbReference type="Rhea" id="RHEA:15939"/>
    </physiologicalReaction>
</comment>
<evidence type="ECO:0000256" key="9">
    <source>
        <dbReference type="ARBA" id="ARBA00024074"/>
    </source>
</evidence>
<keyword evidence="6" id="KW-0862">Zinc</keyword>
<comment type="subunit">
    <text evidence="3">Homodimer.</text>
</comment>
<dbReference type="EMBL" id="VCAU01000010">
    <property type="protein sequence ID" value="KAF9892955.1"/>
    <property type="molecule type" value="Genomic_DNA"/>
</dbReference>
<protein>
    <recommendedName>
        <fullName evidence="9">alcohol dehydrogenase (NADP(+))</fullName>
        <ecNumber evidence="9">1.1.1.2</ecNumber>
    </recommendedName>
</protein>
<keyword evidence="7" id="KW-0521">NADP</keyword>
<dbReference type="InterPro" id="IPR047109">
    <property type="entry name" value="CAD-like"/>
</dbReference>
<evidence type="ECO:0000256" key="10">
    <source>
        <dbReference type="ARBA" id="ARBA00050997"/>
    </source>
</evidence>
<evidence type="ECO:0000256" key="7">
    <source>
        <dbReference type="ARBA" id="ARBA00022857"/>
    </source>
</evidence>
<sequence length="360" mass="38851">MAQPDYKFEGWMGLDPKAADGQMVWQEFEPKTWEETDVDIRVTHCGICGSDLHTLRSGWRPTNYPCCVGHEIVGIAVRVGSKTTGGIQVGDRVGVGAQSDSCLGRLGDCPECAMGWEQYCAHKFVGTYNSVHLNGGKSYGGYGMYNRAPGHFVIKIPDGIASADAAPMLCGGVTLYSPLKHNGCGPGKRVGIIGVGGLGHFGVLFAKAMGADRVVAISRKAAKSADSLQMGADVYIATEDEKDWATKYARSLDLIVCTVSSTKMPMTEYLGLLATNGSLVQVGLPEDGTLNAPVSNLKRRLKVESSLVGSPDEIREMFELVAAKNVKPWIEEVPMKEANKAIVDMHEGKARYRYVLVNEQ</sequence>
<evidence type="ECO:0000256" key="8">
    <source>
        <dbReference type="ARBA" id="ARBA00023002"/>
    </source>
</evidence>
<dbReference type="Proteomes" id="UP001194746">
    <property type="component" value="Unassembled WGS sequence"/>
</dbReference>
<dbReference type="SUPFAM" id="SSF50129">
    <property type="entry name" value="GroES-like"/>
    <property type="match status" value="1"/>
</dbReference>
<keyword evidence="5" id="KW-0479">Metal-binding</keyword>
<dbReference type="Pfam" id="PF00107">
    <property type="entry name" value="ADH_zinc_N"/>
    <property type="match status" value="1"/>
</dbReference>
<dbReference type="GO" id="GO:0006066">
    <property type="term" value="P:alcohol metabolic process"/>
    <property type="evidence" value="ECO:0007669"/>
    <property type="project" value="UniProtKB-ARBA"/>
</dbReference>
<proteinExistence type="inferred from homology"/>
<dbReference type="Gene3D" id="3.90.180.10">
    <property type="entry name" value="Medium-chain alcohol dehydrogenases, catalytic domain"/>
    <property type="match status" value="1"/>
</dbReference>
<evidence type="ECO:0000256" key="2">
    <source>
        <dbReference type="ARBA" id="ARBA00008072"/>
    </source>
</evidence>
<dbReference type="InterPro" id="IPR020843">
    <property type="entry name" value="ER"/>
</dbReference>
<dbReference type="EC" id="1.1.1.2" evidence="9"/>
<dbReference type="SMART" id="SM00829">
    <property type="entry name" value="PKS_ER"/>
    <property type="match status" value="1"/>
</dbReference>
<reference evidence="12" key="2">
    <citation type="submission" date="2020-02" db="EMBL/GenBank/DDBJ databases">
        <authorList>
            <person name="Gilchrist C.L.M."/>
            <person name="Chooi Y.-H."/>
        </authorList>
    </citation>
    <scope>NUCLEOTIDE SEQUENCE</scope>
    <source>
        <strain evidence="12">MST-FP2251</strain>
    </source>
</reference>